<evidence type="ECO:0000313" key="1">
    <source>
        <dbReference type="EMBL" id="MBB3169412.1"/>
    </source>
</evidence>
<dbReference type="Proteomes" id="UP000559987">
    <property type="component" value="Unassembled WGS sequence"/>
</dbReference>
<dbReference type="Pfam" id="PF12836">
    <property type="entry name" value="HHH_3"/>
    <property type="match status" value="1"/>
</dbReference>
<gene>
    <name evidence="1" type="ORF">FHS30_002620</name>
</gene>
<protein>
    <submittedName>
        <fullName evidence="1">DNA uptake protein ComE-like DNA-binding protein</fullName>
    </submittedName>
</protein>
<name>A0A839UNJ7_9GAMM</name>
<dbReference type="Gene3D" id="1.10.150.320">
    <property type="entry name" value="Photosystem II 12 kDa extrinsic protein"/>
    <property type="match status" value="1"/>
</dbReference>
<organism evidence="1 2">
    <name type="scientific">Simiduia aestuariiviva</name>
    <dbReference type="NCBI Taxonomy" id="1510459"/>
    <lineage>
        <taxon>Bacteria</taxon>
        <taxon>Pseudomonadati</taxon>
        <taxon>Pseudomonadota</taxon>
        <taxon>Gammaproteobacteria</taxon>
        <taxon>Cellvibrionales</taxon>
        <taxon>Cellvibrionaceae</taxon>
        <taxon>Simiduia</taxon>
    </lineage>
</organism>
<dbReference type="GO" id="GO:0003677">
    <property type="term" value="F:DNA binding"/>
    <property type="evidence" value="ECO:0007669"/>
    <property type="project" value="UniProtKB-KW"/>
</dbReference>
<dbReference type="AlphaFoldDB" id="A0A839UNJ7"/>
<evidence type="ECO:0000313" key="2">
    <source>
        <dbReference type="Proteomes" id="UP000559987"/>
    </source>
</evidence>
<dbReference type="EMBL" id="JACHXZ010000003">
    <property type="protein sequence ID" value="MBB3169412.1"/>
    <property type="molecule type" value="Genomic_DNA"/>
</dbReference>
<sequence length="113" mass="12320">MTFLITLLLALIAFLLTRLQFLLTAQRDDLADLRQQIASLRSSDHPSTPTSPVAGRESINSISKNGLLKIPGVGAACAQRVIDARPYASMDELDAVSGLTQTQRDHLKQHLLV</sequence>
<keyword evidence="1" id="KW-0238">DNA-binding</keyword>
<comment type="caution">
    <text evidence="1">The sequence shown here is derived from an EMBL/GenBank/DDBJ whole genome shotgun (WGS) entry which is preliminary data.</text>
</comment>
<keyword evidence="2" id="KW-1185">Reference proteome</keyword>
<proteinExistence type="predicted"/>
<dbReference type="SUPFAM" id="SSF81585">
    <property type="entry name" value="PsbU/PolX domain-like"/>
    <property type="match status" value="1"/>
</dbReference>
<reference evidence="1 2" key="1">
    <citation type="submission" date="2020-08" db="EMBL/GenBank/DDBJ databases">
        <title>Genomic Encyclopedia of Type Strains, Phase III (KMG-III): the genomes of soil and plant-associated and newly described type strains.</title>
        <authorList>
            <person name="Whitman W."/>
        </authorList>
    </citation>
    <scope>NUCLEOTIDE SEQUENCE [LARGE SCALE GENOMIC DNA]</scope>
    <source>
        <strain evidence="1 2">CECT 8571</strain>
    </source>
</reference>
<dbReference type="RefSeq" id="WP_183910883.1">
    <property type="nucleotide sequence ID" value="NZ_JACHXZ010000003.1"/>
</dbReference>
<accession>A0A839UNJ7</accession>